<feature type="compositionally biased region" description="Polar residues" evidence="1">
    <location>
        <begin position="159"/>
        <end position="174"/>
    </location>
</feature>
<organism evidence="2 3">
    <name type="scientific">Trichoderma asperellum</name>
    <name type="common">Filamentous fungus</name>
    <dbReference type="NCBI Taxonomy" id="101201"/>
    <lineage>
        <taxon>Eukaryota</taxon>
        <taxon>Fungi</taxon>
        <taxon>Dikarya</taxon>
        <taxon>Ascomycota</taxon>
        <taxon>Pezizomycotina</taxon>
        <taxon>Sordariomycetes</taxon>
        <taxon>Hypocreomycetidae</taxon>
        <taxon>Hypocreales</taxon>
        <taxon>Hypocreaceae</taxon>
        <taxon>Trichoderma</taxon>
    </lineage>
</organism>
<accession>A0A6V8QP65</accession>
<dbReference type="SUPFAM" id="SSF54768">
    <property type="entry name" value="dsRNA-binding domain-like"/>
    <property type="match status" value="1"/>
</dbReference>
<evidence type="ECO:0000313" key="2">
    <source>
        <dbReference type="EMBL" id="GFP53962.1"/>
    </source>
</evidence>
<name>A0A6V8QP65_TRIAP</name>
<sequence>MDSDEGVDVIPVPWGRLKAWIEAQEKAERSGYNPSPPTKVQVAALSHLVDFMDEPEPTPKSIGKLDYVSELMQLAQAKSVAPPRFQDLAPIEVPVGGVLSQRWRTVCTLPFANNKEFPCVGYGLREGKLPPLSKSKKLSKQYAAKYAFLYAKSHFGASTPSNGGAPLATNTSPPARNPTPPDGNNNENNNVSVGRTSSAKVQAPSGGAPISPSSTLPSPSSSTGDLTNGGSSAAEDTDFYDSKKLPSLLDQVKKETKDLKLGYPIIEIFPDPETQGMYAGKPIFKNNSRIPEGLGYIKGALTKGLAKELVAEEILKYCKAQRKRLQGLMNTFNPQEEE</sequence>
<proteinExistence type="predicted"/>
<dbReference type="CDD" id="cd00048">
    <property type="entry name" value="DSRM_SF"/>
    <property type="match status" value="1"/>
</dbReference>
<dbReference type="Proteomes" id="UP000517252">
    <property type="component" value="Unassembled WGS sequence"/>
</dbReference>
<comment type="caution">
    <text evidence="2">The sequence shown here is derived from an EMBL/GenBank/DDBJ whole genome shotgun (WGS) entry which is preliminary data.</text>
</comment>
<evidence type="ECO:0008006" key="4">
    <source>
        <dbReference type="Google" id="ProtNLM"/>
    </source>
</evidence>
<evidence type="ECO:0000256" key="1">
    <source>
        <dbReference type="SAM" id="MobiDB-lite"/>
    </source>
</evidence>
<feature type="region of interest" description="Disordered" evidence="1">
    <location>
        <begin position="159"/>
        <end position="238"/>
    </location>
</feature>
<reference evidence="2 3" key="1">
    <citation type="submission" date="2020-07" db="EMBL/GenBank/DDBJ databases">
        <title>Trichoderma asperellum IC-1 whole genome shotgun sequence.</title>
        <authorList>
            <person name="Kanamasa S."/>
            <person name="Takahashi H."/>
        </authorList>
    </citation>
    <scope>NUCLEOTIDE SEQUENCE [LARGE SCALE GENOMIC DNA]</scope>
    <source>
        <strain evidence="2 3">IC-1</strain>
    </source>
</reference>
<dbReference type="EMBL" id="BLZH01000003">
    <property type="protein sequence ID" value="GFP53962.1"/>
    <property type="molecule type" value="Genomic_DNA"/>
</dbReference>
<evidence type="ECO:0000313" key="3">
    <source>
        <dbReference type="Proteomes" id="UP000517252"/>
    </source>
</evidence>
<feature type="compositionally biased region" description="Low complexity" evidence="1">
    <location>
        <begin position="203"/>
        <end position="222"/>
    </location>
</feature>
<feature type="compositionally biased region" description="Polar residues" evidence="1">
    <location>
        <begin position="191"/>
        <end position="200"/>
    </location>
</feature>
<dbReference type="OrthoDB" id="5222339at2759"/>
<gene>
    <name evidence="2" type="ORF">TASIC1_0003034000</name>
</gene>
<protein>
    <recommendedName>
        <fullName evidence="4">DRBM domain-containing protein</fullName>
    </recommendedName>
</protein>
<dbReference type="AlphaFoldDB" id="A0A6V8QP65"/>